<dbReference type="EMBL" id="JAUIRO010000003">
    <property type="protein sequence ID" value="KAK0723406.1"/>
    <property type="molecule type" value="Genomic_DNA"/>
</dbReference>
<dbReference type="RefSeq" id="XP_060299330.1">
    <property type="nucleotide sequence ID" value="XM_060439769.1"/>
</dbReference>
<protein>
    <recommendedName>
        <fullName evidence="2">DUF1996 domain-containing protein</fullName>
    </recommendedName>
</protein>
<sequence length="342" mass="36881">MQWKALAAAALLAGRVLAQYEMMRFSCSQLVLDRVDPLVNPGLVPSPHLHQIVGGNSFNASMDPATHDLAAASSCTSCTFAEDFSNYWTAVLYFGARNGTFRRVPQAVSQGLRAVGGITVYYIPPYDGVSNVTAFKPGFRMLAGDAALRAPAARPDPKVCHRCLPATGDNSNVECSAPDSASLPTRVCPGGIRSVITFPTCWDGRNVDSPDHQSHVAYPASGTFDNGGPCPATHPVAIPQVMYEVVWDTRPFNDKDLWPEDGSQPFVWSTGDHNGYSQHGDYVFGWKGDSLQRALNARCTGAVCTELKTQSSEEAMKCTKAPAFREPVDGWLTSIPGVAMFD</sequence>
<gene>
    <name evidence="3" type="ORF">B0T26DRAFT_674980</name>
</gene>
<evidence type="ECO:0000313" key="4">
    <source>
        <dbReference type="Proteomes" id="UP001172101"/>
    </source>
</evidence>
<accession>A0AA40AWU4</accession>
<evidence type="ECO:0000313" key="3">
    <source>
        <dbReference type="EMBL" id="KAK0723406.1"/>
    </source>
</evidence>
<organism evidence="3 4">
    <name type="scientific">Lasiosphaeria miniovina</name>
    <dbReference type="NCBI Taxonomy" id="1954250"/>
    <lineage>
        <taxon>Eukaryota</taxon>
        <taxon>Fungi</taxon>
        <taxon>Dikarya</taxon>
        <taxon>Ascomycota</taxon>
        <taxon>Pezizomycotina</taxon>
        <taxon>Sordariomycetes</taxon>
        <taxon>Sordariomycetidae</taxon>
        <taxon>Sordariales</taxon>
        <taxon>Lasiosphaeriaceae</taxon>
        <taxon>Lasiosphaeria</taxon>
    </lineage>
</organism>
<dbReference type="AlphaFoldDB" id="A0AA40AWU4"/>
<dbReference type="PANTHER" id="PTHR43662">
    <property type="match status" value="1"/>
</dbReference>
<keyword evidence="4" id="KW-1185">Reference proteome</keyword>
<feature type="signal peptide" evidence="1">
    <location>
        <begin position="1"/>
        <end position="18"/>
    </location>
</feature>
<feature type="domain" description="DUF1996" evidence="2">
    <location>
        <begin position="36"/>
        <end position="286"/>
    </location>
</feature>
<feature type="chain" id="PRO_5041287756" description="DUF1996 domain-containing protein" evidence="1">
    <location>
        <begin position="19"/>
        <end position="342"/>
    </location>
</feature>
<reference evidence="3" key="1">
    <citation type="submission" date="2023-06" db="EMBL/GenBank/DDBJ databases">
        <title>Genome-scale phylogeny and comparative genomics of the fungal order Sordariales.</title>
        <authorList>
            <consortium name="Lawrence Berkeley National Laboratory"/>
            <person name="Hensen N."/>
            <person name="Bonometti L."/>
            <person name="Westerberg I."/>
            <person name="Brannstrom I.O."/>
            <person name="Guillou S."/>
            <person name="Cros-Aarteil S."/>
            <person name="Calhoun S."/>
            <person name="Haridas S."/>
            <person name="Kuo A."/>
            <person name="Mondo S."/>
            <person name="Pangilinan J."/>
            <person name="Riley R."/>
            <person name="LaButti K."/>
            <person name="Andreopoulos B."/>
            <person name="Lipzen A."/>
            <person name="Chen C."/>
            <person name="Yanf M."/>
            <person name="Daum C."/>
            <person name="Ng V."/>
            <person name="Clum A."/>
            <person name="Steindorff A."/>
            <person name="Ohm R."/>
            <person name="Martin F."/>
            <person name="Silar P."/>
            <person name="Natvig D."/>
            <person name="Lalanne C."/>
            <person name="Gautier V."/>
            <person name="Ament-velasquez S.L."/>
            <person name="Kruys A."/>
            <person name="Hutchinson M.I."/>
            <person name="Powell A.J."/>
            <person name="Barry K."/>
            <person name="Miller A.N."/>
            <person name="Grigoriev I.V."/>
            <person name="Debuchy R."/>
            <person name="Gladieux P."/>
            <person name="Thoren M.H."/>
            <person name="Johannesson H."/>
        </authorList>
    </citation>
    <scope>NUCLEOTIDE SEQUENCE</scope>
    <source>
        <strain evidence="3">SMH2392-1A</strain>
    </source>
</reference>
<name>A0AA40AWU4_9PEZI</name>
<dbReference type="InterPro" id="IPR018535">
    <property type="entry name" value="DUF1996"/>
</dbReference>
<evidence type="ECO:0000256" key="1">
    <source>
        <dbReference type="SAM" id="SignalP"/>
    </source>
</evidence>
<evidence type="ECO:0000259" key="2">
    <source>
        <dbReference type="Pfam" id="PF09362"/>
    </source>
</evidence>
<dbReference type="Pfam" id="PF09362">
    <property type="entry name" value="DUF1996"/>
    <property type="match status" value="1"/>
</dbReference>
<proteinExistence type="predicted"/>
<dbReference type="GeneID" id="85323039"/>
<dbReference type="PANTHER" id="PTHR43662:SF2">
    <property type="entry name" value="DUF1996 DOMAIN-CONTAINING PROTEIN"/>
    <property type="match status" value="1"/>
</dbReference>
<dbReference type="Proteomes" id="UP001172101">
    <property type="component" value="Unassembled WGS sequence"/>
</dbReference>
<keyword evidence="1" id="KW-0732">Signal</keyword>
<comment type="caution">
    <text evidence="3">The sequence shown here is derived from an EMBL/GenBank/DDBJ whole genome shotgun (WGS) entry which is preliminary data.</text>
</comment>